<keyword evidence="2" id="KW-0418">Kinase</keyword>
<proteinExistence type="predicted"/>
<evidence type="ECO:0000313" key="3">
    <source>
        <dbReference type="Proteomes" id="UP000326852"/>
    </source>
</evidence>
<dbReference type="CDD" id="cd24007">
    <property type="entry name" value="ASKHA_NBD_eukNAGK-like"/>
    <property type="match status" value="1"/>
</dbReference>
<organism evidence="2 3">
    <name type="scientific">Arthrobacter yangruifuii</name>
    <dbReference type="NCBI Taxonomy" id="2606616"/>
    <lineage>
        <taxon>Bacteria</taxon>
        <taxon>Bacillati</taxon>
        <taxon>Actinomycetota</taxon>
        <taxon>Actinomycetes</taxon>
        <taxon>Micrococcales</taxon>
        <taxon>Micrococcaceae</taxon>
        <taxon>Arthrobacter</taxon>
    </lineage>
</organism>
<dbReference type="InterPro" id="IPR002731">
    <property type="entry name" value="ATPase_BadF"/>
</dbReference>
<dbReference type="RefSeq" id="WP_152273188.1">
    <property type="nucleotide sequence ID" value="NZ_VTFX01000006.1"/>
</dbReference>
<dbReference type="GO" id="GO:0016301">
    <property type="term" value="F:kinase activity"/>
    <property type="evidence" value="ECO:0007669"/>
    <property type="project" value="UniProtKB-KW"/>
</dbReference>
<dbReference type="PANTHER" id="PTHR43190">
    <property type="entry name" value="N-ACETYL-D-GLUCOSAMINE KINASE"/>
    <property type="match status" value="1"/>
</dbReference>
<keyword evidence="3" id="KW-1185">Reference proteome</keyword>
<sequence length="327" mass="34524">MRTFLGVDGGGSKTAFVLISEAGDVLAEAKGPSCYYFEEGIDLVEQVLGHGITAVSEQSGIAASDITQAFFGLPGYGEVSADVPVLNSIPGSLLGTARYSCDNDMICGWSGSLAAADGINIISGTGSMTYGEREGRTHRAGGWGELFGDEGSAYWIAVRGLNAFSRMSDGRLPRGPLYEALKSRVDVRNDLDLVGIVLNQWHGRRTAIADLSKTVVEAAELGDATARQILIDACVELAGIVDATARELRYPPEDIVPVSYSGGMFTAPYLLEIFKSVIGSRSRHYELRAPLLDPGIGAALYAAKVTGSPLSAEALKSLEQLQAQAVV</sequence>
<comment type="caution">
    <text evidence="2">The sequence shown here is derived from an EMBL/GenBank/DDBJ whole genome shotgun (WGS) entry which is preliminary data.</text>
</comment>
<feature type="domain" description="ATPase BadF/BadG/BcrA/BcrD type" evidence="1">
    <location>
        <begin position="5"/>
        <end position="302"/>
    </location>
</feature>
<dbReference type="Pfam" id="PF01869">
    <property type="entry name" value="BcrAD_BadFG"/>
    <property type="match status" value="1"/>
</dbReference>
<keyword evidence="2" id="KW-0808">Transferase</keyword>
<protein>
    <submittedName>
        <fullName evidence="2">N-acetylglucosamine kinase</fullName>
    </submittedName>
</protein>
<dbReference type="AlphaFoldDB" id="A0A5N6MGR1"/>
<dbReference type="InterPro" id="IPR052519">
    <property type="entry name" value="Euk-type_GlcNAc_Kinase"/>
</dbReference>
<name>A0A5N6MGR1_9MICC</name>
<reference evidence="2 3" key="1">
    <citation type="submission" date="2019-08" db="EMBL/GenBank/DDBJ databases">
        <title>Arthrobacter sp. nov., isolated from plateau pika and Tibetan wild ass.</title>
        <authorList>
            <person name="Ge Y."/>
        </authorList>
    </citation>
    <scope>NUCLEOTIDE SEQUENCE [LARGE SCALE GENOMIC DNA]</scope>
    <source>
        <strain evidence="2 3">785</strain>
    </source>
</reference>
<gene>
    <name evidence="2" type="ORF">GD627_14875</name>
</gene>
<dbReference type="SUPFAM" id="SSF53067">
    <property type="entry name" value="Actin-like ATPase domain"/>
    <property type="match status" value="2"/>
</dbReference>
<evidence type="ECO:0000313" key="2">
    <source>
        <dbReference type="EMBL" id="KAD3455991.1"/>
    </source>
</evidence>
<accession>A0A5N6MGR1</accession>
<dbReference type="PANTHER" id="PTHR43190:SF3">
    <property type="entry name" value="N-ACETYL-D-GLUCOSAMINE KINASE"/>
    <property type="match status" value="1"/>
</dbReference>
<dbReference type="Gene3D" id="3.30.420.40">
    <property type="match status" value="2"/>
</dbReference>
<dbReference type="Proteomes" id="UP000326852">
    <property type="component" value="Unassembled WGS sequence"/>
</dbReference>
<evidence type="ECO:0000259" key="1">
    <source>
        <dbReference type="Pfam" id="PF01869"/>
    </source>
</evidence>
<dbReference type="EMBL" id="VTFX01000006">
    <property type="protein sequence ID" value="KAD3455991.1"/>
    <property type="molecule type" value="Genomic_DNA"/>
</dbReference>
<dbReference type="InterPro" id="IPR043129">
    <property type="entry name" value="ATPase_NBD"/>
</dbReference>